<name>G7Z6P0_AZOL4</name>
<dbReference type="Pfam" id="PF03741">
    <property type="entry name" value="TerC"/>
    <property type="match status" value="1"/>
</dbReference>
<evidence type="ECO:0000256" key="5">
    <source>
        <dbReference type="ARBA" id="ARBA00023136"/>
    </source>
</evidence>
<dbReference type="EMBL" id="FQ311868">
    <property type="protein sequence ID" value="CBS86587.1"/>
    <property type="molecule type" value="Genomic_DNA"/>
</dbReference>
<feature type="transmembrane region" description="Helical" evidence="6">
    <location>
        <begin position="239"/>
        <end position="259"/>
    </location>
</feature>
<evidence type="ECO:0000256" key="4">
    <source>
        <dbReference type="ARBA" id="ARBA00022989"/>
    </source>
</evidence>
<dbReference type="NCBIfam" id="TIGR03718">
    <property type="entry name" value="R_switched_Alx"/>
    <property type="match status" value="1"/>
</dbReference>
<evidence type="ECO:0000256" key="6">
    <source>
        <dbReference type="SAM" id="Phobius"/>
    </source>
</evidence>
<keyword evidence="5 6" id="KW-0472">Membrane</keyword>
<keyword evidence="3 6" id="KW-0812">Transmembrane</keyword>
<dbReference type="KEGG" id="ali:AZOLI_1276"/>
<comment type="similarity">
    <text evidence="2">Belongs to the TerC family.</text>
</comment>
<dbReference type="AlphaFoldDB" id="G7Z6P0"/>
<dbReference type="PANTHER" id="PTHR30238">
    <property type="entry name" value="MEMBRANE BOUND PREDICTED REDOX MODULATOR"/>
    <property type="match status" value="1"/>
</dbReference>
<dbReference type="PANTHER" id="PTHR30238:SF0">
    <property type="entry name" value="THYLAKOID MEMBRANE PROTEIN TERC, CHLOROPLASTIC"/>
    <property type="match status" value="1"/>
</dbReference>
<dbReference type="Proteomes" id="UP000005667">
    <property type="component" value="Chromosome"/>
</dbReference>
<feature type="transmembrane region" description="Helical" evidence="6">
    <location>
        <begin position="296"/>
        <end position="315"/>
    </location>
</feature>
<evidence type="ECO:0000313" key="8">
    <source>
        <dbReference type="Proteomes" id="UP000005667"/>
    </source>
</evidence>
<feature type="transmembrane region" description="Helical" evidence="6">
    <location>
        <begin position="140"/>
        <end position="158"/>
    </location>
</feature>
<reference evidence="8" key="1">
    <citation type="journal article" date="2011" name="PLoS Genet.">
        <title>Azospirillum genomes reveal transition of bacteria from aquatic to terrestrial environments.</title>
        <authorList>
            <person name="Wisniewski-Dye F."/>
            <person name="Borziak K."/>
            <person name="Khalsa-Moyers G."/>
            <person name="Alexandre G."/>
            <person name="Sukharnikov L.O."/>
            <person name="Wuichet K."/>
            <person name="Hurst G.B."/>
            <person name="McDonald W.H."/>
            <person name="Robertson J.S."/>
            <person name="Barbe V."/>
            <person name="Calteau A."/>
            <person name="Rouy Z."/>
            <person name="Mangenot S."/>
            <person name="Prigent-Combaret C."/>
            <person name="Normand P."/>
            <person name="Boyer M."/>
            <person name="Siguier P."/>
            <person name="Dessaux Y."/>
            <person name="Elmerich C."/>
            <person name="Condemine G."/>
            <person name="Krishnen G."/>
            <person name="Kennedy I."/>
            <person name="Paterson A.H."/>
            <person name="Gonzalez V."/>
            <person name="Mavingui P."/>
            <person name="Zhulin I.B."/>
        </authorList>
    </citation>
    <scope>NUCLEOTIDE SEQUENCE [LARGE SCALE GENOMIC DNA]</scope>
    <source>
        <strain evidence="8">4B</strain>
    </source>
</reference>
<organism evidence="7 8">
    <name type="scientific">Azospirillum lipoferum (strain 4B)</name>
    <dbReference type="NCBI Taxonomy" id="862719"/>
    <lineage>
        <taxon>Bacteria</taxon>
        <taxon>Pseudomonadati</taxon>
        <taxon>Pseudomonadota</taxon>
        <taxon>Alphaproteobacteria</taxon>
        <taxon>Rhodospirillales</taxon>
        <taxon>Azospirillaceae</taxon>
        <taxon>Azospirillum</taxon>
    </lineage>
</organism>
<evidence type="ECO:0000256" key="3">
    <source>
        <dbReference type="ARBA" id="ARBA00022692"/>
    </source>
</evidence>
<gene>
    <name evidence="7" type="ordered locus">AZOLI_1276</name>
</gene>
<evidence type="ECO:0000256" key="2">
    <source>
        <dbReference type="ARBA" id="ARBA00007511"/>
    </source>
</evidence>
<keyword evidence="8" id="KW-1185">Reference proteome</keyword>
<feature type="transmembrane region" description="Helical" evidence="6">
    <location>
        <begin position="47"/>
        <end position="67"/>
    </location>
</feature>
<accession>G7Z6P0</accession>
<dbReference type="InterPro" id="IPR005496">
    <property type="entry name" value="Integral_membrane_TerC"/>
</dbReference>
<evidence type="ECO:0000256" key="1">
    <source>
        <dbReference type="ARBA" id="ARBA00004141"/>
    </source>
</evidence>
<feature type="transmembrane region" description="Helical" evidence="6">
    <location>
        <begin position="14"/>
        <end position="35"/>
    </location>
</feature>
<dbReference type="InterPro" id="IPR022369">
    <property type="entry name" value="Integral_membrane_TerC_rswitch"/>
</dbReference>
<feature type="transmembrane region" description="Helical" evidence="6">
    <location>
        <begin position="271"/>
        <end position="290"/>
    </location>
</feature>
<evidence type="ECO:0000313" key="7">
    <source>
        <dbReference type="EMBL" id="CBS86587.1"/>
    </source>
</evidence>
<dbReference type="GO" id="GO:0016020">
    <property type="term" value="C:membrane"/>
    <property type="evidence" value="ECO:0007669"/>
    <property type="project" value="UniProtKB-SubCell"/>
</dbReference>
<protein>
    <submittedName>
        <fullName evidence="7">Integral membrane protein, TerC family</fullName>
    </submittedName>
</protein>
<sequence length="327" mass="36416">MFATVFLEFLGKPIWIWLIFIGVVLTLLVLDLGVLNRRDHVIGVGESLKLSAFYIAVAMLFGGWVWYSMGSEAGLQYYTGFFVEKSLSLDNVFVISLIFSYFAVPRELQHRVLFWGILGVIVLRGLMIAAGAALVSEFHWVLYLFGAFLVLTGIKMLFAKDEETNLGENVALRFLKRHIRVTDRFHGHHFIVKEPSGPGGAMRWAATPLLLALIMVELADLVFAVDSVPAIFAITTDPYLVYTSNIFAILGLRALYFALAAMVHRFRYLKYALALVLVFIGGKIFYTQFFGKPDPLIALGVTFALIGGGVLVSLWKTSRETKTAAAE</sequence>
<proteinExistence type="inferred from homology"/>
<feature type="transmembrane region" description="Helical" evidence="6">
    <location>
        <begin position="87"/>
        <end position="105"/>
    </location>
</feature>
<comment type="subcellular location">
    <subcellularLocation>
        <location evidence="1">Membrane</location>
        <topology evidence="1">Multi-pass membrane protein</topology>
    </subcellularLocation>
</comment>
<keyword evidence="4 6" id="KW-1133">Transmembrane helix</keyword>
<dbReference type="HOGENOM" id="CLU_045644_1_2_5"/>
<feature type="transmembrane region" description="Helical" evidence="6">
    <location>
        <begin position="112"/>
        <end position="134"/>
    </location>
</feature>
<feature type="transmembrane region" description="Helical" evidence="6">
    <location>
        <begin position="209"/>
        <end position="233"/>
    </location>
</feature>